<comment type="caution">
    <text evidence="1">The sequence shown here is derived from an EMBL/GenBank/DDBJ whole genome shotgun (WGS) entry which is preliminary data.</text>
</comment>
<proteinExistence type="predicted"/>
<protein>
    <submittedName>
        <fullName evidence="1">Uncharacterized protein</fullName>
    </submittedName>
</protein>
<evidence type="ECO:0000313" key="1">
    <source>
        <dbReference type="EMBL" id="EIW78224.1"/>
    </source>
</evidence>
<dbReference type="GeneID" id="19201225"/>
<dbReference type="KEGG" id="cput:CONPUDRAFT_138603"/>
<organism evidence="1 2">
    <name type="scientific">Coniophora puteana (strain RWD-64-598)</name>
    <name type="common">Brown rot fungus</name>
    <dbReference type="NCBI Taxonomy" id="741705"/>
    <lineage>
        <taxon>Eukaryota</taxon>
        <taxon>Fungi</taxon>
        <taxon>Dikarya</taxon>
        <taxon>Basidiomycota</taxon>
        <taxon>Agaricomycotina</taxon>
        <taxon>Agaricomycetes</taxon>
        <taxon>Agaricomycetidae</taxon>
        <taxon>Boletales</taxon>
        <taxon>Coniophorineae</taxon>
        <taxon>Coniophoraceae</taxon>
        <taxon>Coniophora</taxon>
    </lineage>
</organism>
<gene>
    <name evidence="1" type="ORF">CONPUDRAFT_138603</name>
</gene>
<accession>A0A5M3MHG6</accession>
<evidence type="ECO:0000313" key="2">
    <source>
        <dbReference type="Proteomes" id="UP000053558"/>
    </source>
</evidence>
<name>A0A5M3MHG6_CONPW</name>
<dbReference type="AlphaFoldDB" id="A0A5M3MHG6"/>
<dbReference type="EMBL" id="JH711582">
    <property type="protein sequence ID" value="EIW78224.1"/>
    <property type="molecule type" value="Genomic_DNA"/>
</dbReference>
<dbReference type="Proteomes" id="UP000053558">
    <property type="component" value="Unassembled WGS sequence"/>
</dbReference>
<keyword evidence="2" id="KW-1185">Reference proteome</keyword>
<dbReference type="RefSeq" id="XP_007771300.1">
    <property type="nucleotide sequence ID" value="XM_007773110.1"/>
</dbReference>
<reference evidence="2" key="1">
    <citation type="journal article" date="2012" name="Science">
        <title>The Paleozoic origin of enzymatic lignin decomposition reconstructed from 31 fungal genomes.</title>
        <authorList>
            <person name="Floudas D."/>
            <person name="Binder M."/>
            <person name="Riley R."/>
            <person name="Barry K."/>
            <person name="Blanchette R.A."/>
            <person name="Henrissat B."/>
            <person name="Martinez A.T."/>
            <person name="Otillar R."/>
            <person name="Spatafora J.W."/>
            <person name="Yadav J.S."/>
            <person name="Aerts A."/>
            <person name="Benoit I."/>
            <person name="Boyd A."/>
            <person name="Carlson A."/>
            <person name="Copeland A."/>
            <person name="Coutinho P.M."/>
            <person name="de Vries R.P."/>
            <person name="Ferreira P."/>
            <person name="Findley K."/>
            <person name="Foster B."/>
            <person name="Gaskell J."/>
            <person name="Glotzer D."/>
            <person name="Gorecki P."/>
            <person name="Heitman J."/>
            <person name="Hesse C."/>
            <person name="Hori C."/>
            <person name="Igarashi K."/>
            <person name="Jurgens J.A."/>
            <person name="Kallen N."/>
            <person name="Kersten P."/>
            <person name="Kohler A."/>
            <person name="Kuees U."/>
            <person name="Kumar T.K.A."/>
            <person name="Kuo A."/>
            <person name="LaButti K."/>
            <person name="Larrondo L.F."/>
            <person name="Lindquist E."/>
            <person name="Ling A."/>
            <person name="Lombard V."/>
            <person name="Lucas S."/>
            <person name="Lundell T."/>
            <person name="Martin R."/>
            <person name="McLaughlin D.J."/>
            <person name="Morgenstern I."/>
            <person name="Morin E."/>
            <person name="Murat C."/>
            <person name="Nagy L.G."/>
            <person name="Nolan M."/>
            <person name="Ohm R.A."/>
            <person name="Patyshakuliyeva A."/>
            <person name="Rokas A."/>
            <person name="Ruiz-Duenas F.J."/>
            <person name="Sabat G."/>
            <person name="Salamov A."/>
            <person name="Samejima M."/>
            <person name="Schmutz J."/>
            <person name="Slot J.C."/>
            <person name="St John F."/>
            <person name="Stenlid J."/>
            <person name="Sun H."/>
            <person name="Sun S."/>
            <person name="Syed K."/>
            <person name="Tsang A."/>
            <person name="Wiebenga A."/>
            <person name="Young D."/>
            <person name="Pisabarro A."/>
            <person name="Eastwood D.C."/>
            <person name="Martin F."/>
            <person name="Cullen D."/>
            <person name="Grigoriev I.V."/>
            <person name="Hibbett D.S."/>
        </authorList>
    </citation>
    <scope>NUCLEOTIDE SEQUENCE [LARGE SCALE GENOMIC DNA]</scope>
    <source>
        <strain evidence="2">RWD-64-598 SS2</strain>
    </source>
</reference>
<sequence length="88" mass="9568">MACTHVLETSRDDHPRLSLARGLAGRPSCPVRSLAGCNRMMSYIQVGSAPEPGLPFHYADCSLSKAATSESKQYTYLSSSHLFHVICP</sequence>